<keyword evidence="2" id="KW-1185">Reference proteome</keyword>
<dbReference type="Proteomes" id="UP001565471">
    <property type="component" value="Unassembled WGS sequence"/>
</dbReference>
<organism evidence="1 2">
    <name type="scientific">Bradyrhizobium elkanii</name>
    <dbReference type="NCBI Taxonomy" id="29448"/>
    <lineage>
        <taxon>Bacteria</taxon>
        <taxon>Pseudomonadati</taxon>
        <taxon>Pseudomonadota</taxon>
        <taxon>Alphaproteobacteria</taxon>
        <taxon>Hyphomicrobiales</taxon>
        <taxon>Nitrobacteraceae</taxon>
        <taxon>Bradyrhizobium</taxon>
    </lineage>
</organism>
<sequence>MAWGYVPQTVGQVAIAAVTRSGRTRQHVEQHGEQQEEASVDLDEGRARRCGPLFLLHAHTGRDAYSQDIHPSFMKIE</sequence>
<gene>
    <name evidence="1" type="ORF">ABIF29_008169</name>
</gene>
<dbReference type="EMBL" id="JBGBZA010000002">
    <property type="protein sequence ID" value="MEY9321370.1"/>
    <property type="molecule type" value="Genomic_DNA"/>
</dbReference>
<proteinExistence type="predicted"/>
<accession>A0ABV4FD09</accession>
<comment type="caution">
    <text evidence="1">The sequence shown here is derived from an EMBL/GenBank/DDBJ whole genome shotgun (WGS) entry which is preliminary data.</text>
</comment>
<evidence type="ECO:0000313" key="1">
    <source>
        <dbReference type="EMBL" id="MEY9321370.1"/>
    </source>
</evidence>
<protein>
    <submittedName>
        <fullName evidence="1">Uncharacterized protein</fullName>
    </submittedName>
</protein>
<reference evidence="1 2" key="1">
    <citation type="submission" date="2024-07" db="EMBL/GenBank/DDBJ databases">
        <title>Genomic Encyclopedia of Type Strains, Phase V (KMG-V): Genome sequencing to study the core and pangenomes of soil and plant-associated prokaryotes.</title>
        <authorList>
            <person name="Whitman W."/>
        </authorList>
    </citation>
    <scope>NUCLEOTIDE SEQUENCE [LARGE SCALE GENOMIC DNA]</scope>
    <source>
        <strain evidence="1 2">USDA 415</strain>
    </source>
</reference>
<evidence type="ECO:0000313" key="2">
    <source>
        <dbReference type="Proteomes" id="UP001565471"/>
    </source>
</evidence>
<name>A0ABV4FD09_BRAEL</name>